<proteinExistence type="inferred from homology"/>
<protein>
    <recommendedName>
        <fullName evidence="7">Transcription termination/antitermination protein NusA</fullName>
    </recommendedName>
</protein>
<dbReference type="InterPro" id="IPR010213">
    <property type="entry name" value="TF_NusA"/>
</dbReference>
<evidence type="ECO:0000256" key="5">
    <source>
        <dbReference type="ARBA" id="ARBA00023015"/>
    </source>
</evidence>
<name>A0A1G9MYU8_9CORY</name>
<dbReference type="CDD" id="cd02134">
    <property type="entry name" value="KH-II_NusA_rpt1"/>
    <property type="match status" value="1"/>
</dbReference>
<dbReference type="Pfam" id="PF13184">
    <property type="entry name" value="KH_NusA_1st"/>
    <property type="match status" value="1"/>
</dbReference>
<dbReference type="InterPro" id="IPR003029">
    <property type="entry name" value="S1_domain"/>
</dbReference>
<dbReference type="STRING" id="38302.SAMN04488535_0799"/>
<organism evidence="9 10">
    <name type="scientific">Corynebacterium mycetoides</name>
    <dbReference type="NCBI Taxonomy" id="38302"/>
    <lineage>
        <taxon>Bacteria</taxon>
        <taxon>Bacillati</taxon>
        <taxon>Actinomycetota</taxon>
        <taxon>Actinomycetes</taxon>
        <taxon>Mycobacteriales</taxon>
        <taxon>Corynebacteriaceae</taxon>
        <taxon>Corynebacterium</taxon>
    </lineage>
</organism>
<dbReference type="Pfam" id="PF08529">
    <property type="entry name" value="NusA_N"/>
    <property type="match status" value="1"/>
</dbReference>
<sequence length="344" mass="36678">MNIDLNALKAISAQHGIAVNDLLETIASAVLRAYRDYREAPPAETERARVDIDTETGDVAVIVSELGADGAVQSEYDDTPVNFSRIGAPAVLDAIKRRVREAEAGRAFTEYAEYEGQVVSGVVQRDATAESRGLIVVELGTEADPQDGILLPAEQIPGEKLTHGDRVKAYVVGVTKNDAKVQINLSRTHPELVRGLFALEVPEVADGTVEIVAIAREAGHRSKVAVKATVKGVNAKGACIGPRGARVTNIMEQLGGEKIDIIDYSDDPSKYVGNSLAPSKVVRVEVLDAEAQAARVTVPDYQLSLAIGKEGQNARLAARLTGWKIDIHSDADGAETPEERTGEA</sequence>
<dbReference type="InterPro" id="IPR013735">
    <property type="entry name" value="TF_NusA_N"/>
</dbReference>
<evidence type="ECO:0000313" key="9">
    <source>
        <dbReference type="EMBL" id="SDL79323.1"/>
    </source>
</evidence>
<dbReference type="CDD" id="cd04455">
    <property type="entry name" value="S1_NusA"/>
    <property type="match status" value="1"/>
</dbReference>
<gene>
    <name evidence="7" type="primary">nusA</name>
    <name evidence="9" type="ORF">SAMN04488535_0799</name>
</gene>
<comment type="subcellular location">
    <subcellularLocation>
        <location evidence="7">Cytoplasm</location>
    </subcellularLocation>
</comment>
<evidence type="ECO:0000256" key="7">
    <source>
        <dbReference type="HAMAP-Rule" id="MF_00945"/>
    </source>
</evidence>
<dbReference type="InterPro" id="IPR025249">
    <property type="entry name" value="TF_NusA_KH_1st"/>
</dbReference>
<dbReference type="InterPro" id="IPR030842">
    <property type="entry name" value="TF_NusA_bacterial"/>
</dbReference>
<dbReference type="GO" id="GO:0006353">
    <property type="term" value="P:DNA-templated transcription termination"/>
    <property type="evidence" value="ECO:0007669"/>
    <property type="project" value="UniProtKB-UniRule"/>
</dbReference>
<dbReference type="Proteomes" id="UP000199350">
    <property type="component" value="Chromosome I"/>
</dbReference>
<evidence type="ECO:0000256" key="6">
    <source>
        <dbReference type="ARBA" id="ARBA00023163"/>
    </source>
</evidence>
<keyword evidence="1 7" id="KW-0806">Transcription termination</keyword>
<dbReference type="HAMAP" id="MF_00945_B">
    <property type="entry name" value="NusA_B"/>
    <property type="match status" value="1"/>
</dbReference>
<dbReference type="Pfam" id="PF26594">
    <property type="entry name" value="KH_NusA_2nd"/>
    <property type="match status" value="1"/>
</dbReference>
<dbReference type="InterPro" id="IPR015946">
    <property type="entry name" value="KH_dom-like_a/b"/>
</dbReference>
<dbReference type="OrthoDB" id="9807233at2"/>
<keyword evidence="6 7" id="KW-0804">Transcription</keyword>
<comment type="similarity">
    <text evidence="7">Belongs to the NusA family.</text>
</comment>
<dbReference type="PANTHER" id="PTHR22648:SF0">
    <property type="entry name" value="TRANSCRIPTION TERMINATION_ANTITERMINATION PROTEIN NUSA"/>
    <property type="match status" value="1"/>
</dbReference>
<keyword evidence="4 7" id="KW-0694">RNA-binding</keyword>
<dbReference type="GO" id="GO:0003723">
    <property type="term" value="F:RNA binding"/>
    <property type="evidence" value="ECO:0007669"/>
    <property type="project" value="UniProtKB-UniRule"/>
</dbReference>
<dbReference type="GO" id="GO:0031564">
    <property type="term" value="P:transcription antitermination"/>
    <property type="evidence" value="ECO:0007669"/>
    <property type="project" value="UniProtKB-UniRule"/>
</dbReference>
<dbReference type="InterPro" id="IPR036555">
    <property type="entry name" value="NusA_N_sf"/>
</dbReference>
<dbReference type="NCBIfam" id="TIGR01953">
    <property type="entry name" value="NusA"/>
    <property type="match status" value="1"/>
</dbReference>
<dbReference type="GO" id="GO:0005829">
    <property type="term" value="C:cytosol"/>
    <property type="evidence" value="ECO:0007669"/>
    <property type="project" value="TreeGrafter"/>
</dbReference>
<keyword evidence="10" id="KW-1185">Reference proteome</keyword>
<dbReference type="Gene3D" id="3.30.1480.10">
    <property type="entry name" value="NusA, N-terminal domain"/>
    <property type="match status" value="1"/>
</dbReference>
<evidence type="ECO:0000256" key="4">
    <source>
        <dbReference type="ARBA" id="ARBA00022884"/>
    </source>
</evidence>
<dbReference type="FunFam" id="3.30.300.20:FF:000002">
    <property type="entry name" value="Transcription termination/antitermination protein NusA"/>
    <property type="match status" value="1"/>
</dbReference>
<dbReference type="InterPro" id="IPR012340">
    <property type="entry name" value="NA-bd_OB-fold"/>
</dbReference>
<evidence type="ECO:0000256" key="2">
    <source>
        <dbReference type="ARBA" id="ARBA00022490"/>
    </source>
</evidence>
<dbReference type="Gene3D" id="3.30.300.20">
    <property type="match status" value="2"/>
</dbReference>
<dbReference type="PANTHER" id="PTHR22648">
    <property type="entry name" value="TRANSCRIPTION TERMINATION FACTOR NUSA"/>
    <property type="match status" value="1"/>
</dbReference>
<dbReference type="SMART" id="SM00316">
    <property type="entry name" value="S1"/>
    <property type="match status" value="1"/>
</dbReference>
<dbReference type="PROSITE" id="PS50126">
    <property type="entry name" value="S1"/>
    <property type="match status" value="1"/>
</dbReference>
<keyword evidence="3 7" id="KW-0889">Transcription antitermination</keyword>
<dbReference type="AlphaFoldDB" id="A0A1G9MYU8"/>
<accession>A0A1G9MYU8</accession>
<evidence type="ECO:0000256" key="1">
    <source>
        <dbReference type="ARBA" id="ARBA00022472"/>
    </source>
</evidence>
<evidence type="ECO:0000256" key="3">
    <source>
        <dbReference type="ARBA" id="ARBA00022814"/>
    </source>
</evidence>
<dbReference type="InterPro" id="IPR009019">
    <property type="entry name" value="KH_sf_prok-type"/>
</dbReference>
<dbReference type="RefSeq" id="WP_092149076.1">
    <property type="nucleotide sequence ID" value="NZ_LT629700.1"/>
</dbReference>
<dbReference type="SUPFAM" id="SSF69705">
    <property type="entry name" value="Transcription factor NusA, N-terminal domain"/>
    <property type="match status" value="1"/>
</dbReference>
<dbReference type="SUPFAM" id="SSF54814">
    <property type="entry name" value="Prokaryotic type KH domain (KH-domain type II)"/>
    <property type="match status" value="2"/>
</dbReference>
<dbReference type="SUPFAM" id="SSF50249">
    <property type="entry name" value="Nucleic acid-binding proteins"/>
    <property type="match status" value="1"/>
</dbReference>
<feature type="domain" description="S1 motif" evidence="8">
    <location>
        <begin position="116"/>
        <end position="188"/>
    </location>
</feature>
<dbReference type="InterPro" id="IPR004087">
    <property type="entry name" value="KH_dom"/>
</dbReference>
<dbReference type="EMBL" id="LT629700">
    <property type="protein sequence ID" value="SDL79323.1"/>
    <property type="molecule type" value="Genomic_DNA"/>
</dbReference>
<evidence type="ECO:0000259" key="8">
    <source>
        <dbReference type="PROSITE" id="PS50126"/>
    </source>
</evidence>
<dbReference type="Gene3D" id="2.40.50.140">
    <property type="entry name" value="Nucleic acid-binding proteins"/>
    <property type="match status" value="1"/>
</dbReference>
<dbReference type="SMART" id="SM00322">
    <property type="entry name" value="KH"/>
    <property type="match status" value="1"/>
</dbReference>
<dbReference type="FunFam" id="3.30.300.20:FF:000005">
    <property type="entry name" value="Transcription termination/antitermination protein NusA"/>
    <property type="match status" value="1"/>
</dbReference>
<evidence type="ECO:0000313" key="10">
    <source>
        <dbReference type="Proteomes" id="UP000199350"/>
    </source>
</evidence>
<keyword evidence="5 7" id="KW-0805">Transcription regulation</keyword>
<dbReference type="CDD" id="cd22529">
    <property type="entry name" value="KH-II_NusA_rpt2"/>
    <property type="match status" value="1"/>
</dbReference>
<reference evidence="10" key="1">
    <citation type="submission" date="2016-10" db="EMBL/GenBank/DDBJ databases">
        <authorList>
            <person name="Varghese N."/>
            <person name="Submissions S."/>
        </authorList>
    </citation>
    <scope>NUCLEOTIDE SEQUENCE [LARGE SCALE GENOMIC DNA]</scope>
    <source>
        <strain evidence="10">DSM 20632</strain>
    </source>
</reference>
<keyword evidence="2 7" id="KW-0963">Cytoplasm</keyword>
<dbReference type="PROSITE" id="PS50084">
    <property type="entry name" value="KH_TYPE_1"/>
    <property type="match status" value="1"/>
</dbReference>
<dbReference type="InterPro" id="IPR058582">
    <property type="entry name" value="KH_NusA_2nd"/>
</dbReference>
<comment type="subunit">
    <text evidence="7">Monomer. Binds directly to the core enzyme of the DNA-dependent RNA polymerase and to nascent RNA.</text>
</comment>
<dbReference type="GO" id="GO:0003700">
    <property type="term" value="F:DNA-binding transcription factor activity"/>
    <property type="evidence" value="ECO:0007669"/>
    <property type="project" value="InterPro"/>
</dbReference>
<comment type="function">
    <text evidence="7">Participates in both transcription termination and antitermination.</text>
</comment>